<dbReference type="EMBL" id="RHHM01000003">
    <property type="protein sequence ID" value="RQM39308.1"/>
    <property type="molecule type" value="Genomic_DNA"/>
</dbReference>
<accession>A0A3N6S164</accession>
<name>A0A3N6S164_9GAMM</name>
<sequence>MATDDEAAKLTEWKKYLVLLKRVDTSMTADITWPATPGS</sequence>
<dbReference type="Pfam" id="PF02413">
    <property type="entry name" value="Caudo_TAP"/>
    <property type="match status" value="1"/>
</dbReference>
<keyword evidence="2" id="KW-1185">Reference proteome</keyword>
<proteinExistence type="predicted"/>
<dbReference type="InterPro" id="IPR003458">
    <property type="entry name" value="Phage_T4_Gp38_tail_assem"/>
</dbReference>
<evidence type="ECO:0008006" key="3">
    <source>
        <dbReference type="Google" id="ProtNLM"/>
    </source>
</evidence>
<reference evidence="1 2" key="1">
    <citation type="submission" date="2018-10" db="EMBL/GenBank/DDBJ databases">
        <title>Draft genome sequence for the type isolate of Erwinia psidii, agent causal of bacterial blight in guava (Psidium guajava) and wilt and die-back of Eucalyptus spp.</title>
        <authorList>
            <person name="Hermenegildo P.S."/>
            <person name="Santos S.A."/>
            <person name="Guimaraes L.M.S."/>
            <person name="Vidigal P.M.P."/>
            <person name="Pereira I.C."/>
            <person name="Badel J.L."/>
            <person name="Alfenas-Zerbini P."/>
            <person name="Ferreira M.A.S.V."/>
            <person name="Alfenas A.C."/>
        </authorList>
    </citation>
    <scope>NUCLEOTIDE SEQUENCE [LARGE SCALE GENOMIC DNA]</scope>
    <source>
        <strain evidence="1 2">IBSBF 435</strain>
    </source>
</reference>
<evidence type="ECO:0000313" key="1">
    <source>
        <dbReference type="EMBL" id="RQM39308.1"/>
    </source>
</evidence>
<evidence type="ECO:0000313" key="2">
    <source>
        <dbReference type="Proteomes" id="UP000279457"/>
    </source>
</evidence>
<dbReference type="Proteomes" id="UP000279457">
    <property type="component" value="Unassembled WGS sequence"/>
</dbReference>
<protein>
    <recommendedName>
        <fullName evidence="3">Tail fiber assembly protein</fullName>
    </recommendedName>
</protein>
<comment type="caution">
    <text evidence="1">The sequence shown here is derived from an EMBL/GenBank/DDBJ whole genome shotgun (WGS) entry which is preliminary data.</text>
</comment>
<gene>
    <name evidence="1" type="ORF">EB241_06045</name>
</gene>
<dbReference type="OrthoDB" id="8596093at2"/>
<organism evidence="1 2">
    <name type="scientific">Erwinia psidii</name>
    <dbReference type="NCBI Taxonomy" id="69224"/>
    <lineage>
        <taxon>Bacteria</taxon>
        <taxon>Pseudomonadati</taxon>
        <taxon>Pseudomonadota</taxon>
        <taxon>Gammaproteobacteria</taxon>
        <taxon>Enterobacterales</taxon>
        <taxon>Erwiniaceae</taxon>
        <taxon>Erwinia</taxon>
    </lineage>
</organism>
<dbReference type="AlphaFoldDB" id="A0A3N6S164"/>